<evidence type="ECO:0008006" key="4">
    <source>
        <dbReference type="Google" id="ProtNLM"/>
    </source>
</evidence>
<keyword evidence="1" id="KW-0732">Signal</keyword>
<dbReference type="AlphaFoldDB" id="A0A1H0X127"/>
<evidence type="ECO:0000313" key="3">
    <source>
        <dbReference type="Proteomes" id="UP000199497"/>
    </source>
</evidence>
<evidence type="ECO:0000256" key="1">
    <source>
        <dbReference type="SAM" id="SignalP"/>
    </source>
</evidence>
<feature type="chain" id="PRO_5011558274" description="Secreted protein" evidence="1">
    <location>
        <begin position="28"/>
        <end position="174"/>
    </location>
</feature>
<keyword evidence="3" id="KW-1185">Reference proteome</keyword>
<accession>A0A1H0X127</accession>
<sequence length="174" mass="18303">MRMRARSVAVAAMATMAMGLAAPMATASEFDRQQQKETTQAVEALQASDQAPDVVEEGLDERLSQLPPDRTLEDVVKAMYPGDEAAQQAVLNKLTGMSTAGFWDQTWKYTKCAAYVSLLFVPGAKAYRAIKALGGVAETARLLIGAGNAADFLEIAGGVGSQIIGAGGIAKNCF</sequence>
<feature type="signal peptide" evidence="1">
    <location>
        <begin position="1"/>
        <end position="27"/>
    </location>
</feature>
<dbReference type="STRING" id="405564.SAMN04487905_12117"/>
<name>A0A1H0X127_9ACTN</name>
<dbReference type="Proteomes" id="UP000199497">
    <property type="component" value="Unassembled WGS sequence"/>
</dbReference>
<proteinExistence type="predicted"/>
<reference evidence="3" key="1">
    <citation type="submission" date="2016-10" db="EMBL/GenBank/DDBJ databases">
        <authorList>
            <person name="Varghese N."/>
            <person name="Submissions S."/>
        </authorList>
    </citation>
    <scope>NUCLEOTIDE SEQUENCE [LARGE SCALE GENOMIC DNA]</scope>
    <source>
        <strain evidence="3">DSM 46732</strain>
    </source>
</reference>
<organism evidence="2 3">
    <name type="scientific">Actinopolyspora xinjiangensis</name>
    <dbReference type="NCBI Taxonomy" id="405564"/>
    <lineage>
        <taxon>Bacteria</taxon>
        <taxon>Bacillati</taxon>
        <taxon>Actinomycetota</taxon>
        <taxon>Actinomycetes</taxon>
        <taxon>Actinopolysporales</taxon>
        <taxon>Actinopolysporaceae</taxon>
        <taxon>Actinopolyspora</taxon>
    </lineage>
</organism>
<dbReference type="EMBL" id="FNJR01000021">
    <property type="protein sequence ID" value="SDP96667.1"/>
    <property type="molecule type" value="Genomic_DNA"/>
</dbReference>
<protein>
    <recommendedName>
        <fullName evidence="4">Secreted protein</fullName>
    </recommendedName>
</protein>
<evidence type="ECO:0000313" key="2">
    <source>
        <dbReference type="EMBL" id="SDP96667.1"/>
    </source>
</evidence>
<gene>
    <name evidence="2" type="ORF">SAMN04487905_12117</name>
</gene>